<sequence length="158" mass="17799">MSDSKGILFVCFGNICRSPMAEALCAHLLRASEQVEQTASASTQPHSRSLRWFVGSAATSDWNDGQQPDPRTFKICRHHGVFLSHVCRQVVEDDFDHYDFILAMDRENYKYLQTMKAGSSKGARLELLGDYDPKGVREILDPAMNKTLKMCISTYCDA</sequence>
<dbReference type="Pfam" id="PF01451">
    <property type="entry name" value="LMWPc"/>
    <property type="match status" value="1"/>
</dbReference>
<organism evidence="3 4">
    <name type="scientific">Capsaspora owczarzaki (strain ATCC 30864)</name>
    <dbReference type="NCBI Taxonomy" id="595528"/>
    <lineage>
        <taxon>Eukaryota</taxon>
        <taxon>Filasterea</taxon>
        <taxon>Capsaspora</taxon>
    </lineage>
</organism>
<feature type="domain" description="Phosphotyrosine protein phosphatase I" evidence="2">
    <location>
        <begin position="5"/>
        <end position="158"/>
    </location>
</feature>
<protein>
    <recommendedName>
        <fullName evidence="1">protein-tyrosine-phosphatase</fullName>
        <ecNumber evidence="1">3.1.3.48</ecNumber>
    </recommendedName>
</protein>
<keyword evidence="4" id="KW-1185">Reference proteome</keyword>
<evidence type="ECO:0000259" key="2">
    <source>
        <dbReference type="SMART" id="SM00226"/>
    </source>
</evidence>
<dbReference type="Gene3D" id="3.40.50.2300">
    <property type="match status" value="1"/>
</dbReference>
<dbReference type="InterPro" id="IPR023485">
    <property type="entry name" value="Ptyr_pPase"/>
</dbReference>
<dbReference type="PANTHER" id="PTHR11717:SF7">
    <property type="entry name" value="LOW MOLECULAR WEIGHT PHOSPHOTYROSINE PROTEIN PHOSPHATASE"/>
    <property type="match status" value="1"/>
</dbReference>
<dbReference type="SMART" id="SM00226">
    <property type="entry name" value="LMWPc"/>
    <property type="match status" value="1"/>
</dbReference>
<accession>A0A0D2VPC0</accession>
<dbReference type="OrthoDB" id="3388at2759"/>
<dbReference type="PhylomeDB" id="A0A0D2VPC0"/>
<dbReference type="SUPFAM" id="SSF52788">
    <property type="entry name" value="Phosphotyrosine protein phosphatases I"/>
    <property type="match status" value="1"/>
</dbReference>
<dbReference type="Proteomes" id="UP000008743">
    <property type="component" value="Unassembled WGS sequence"/>
</dbReference>
<proteinExistence type="predicted"/>
<dbReference type="OMA" id="QGEWHVE"/>
<evidence type="ECO:0000313" key="3">
    <source>
        <dbReference type="EMBL" id="KJE92297.1"/>
    </source>
</evidence>
<dbReference type="InterPro" id="IPR036196">
    <property type="entry name" value="Ptyr_pPase_sf"/>
</dbReference>
<dbReference type="CDD" id="cd16343">
    <property type="entry name" value="LMWPTP"/>
    <property type="match status" value="1"/>
</dbReference>
<dbReference type="GO" id="GO:0004725">
    <property type="term" value="F:protein tyrosine phosphatase activity"/>
    <property type="evidence" value="ECO:0007669"/>
    <property type="project" value="UniProtKB-EC"/>
</dbReference>
<gene>
    <name evidence="3" type="ORF">CAOG_003298</name>
</gene>
<reference evidence="4" key="1">
    <citation type="submission" date="2011-02" db="EMBL/GenBank/DDBJ databases">
        <title>The Genome Sequence of Capsaspora owczarzaki ATCC 30864.</title>
        <authorList>
            <person name="Russ C."/>
            <person name="Cuomo C."/>
            <person name="Burger G."/>
            <person name="Gray M.W."/>
            <person name="Holland P.W.H."/>
            <person name="King N."/>
            <person name="Lang F.B.F."/>
            <person name="Roger A.J."/>
            <person name="Ruiz-Trillo I."/>
            <person name="Young S.K."/>
            <person name="Zeng Q."/>
            <person name="Gargeya S."/>
            <person name="Alvarado L."/>
            <person name="Berlin A."/>
            <person name="Chapman S.B."/>
            <person name="Chen Z."/>
            <person name="Freedman E."/>
            <person name="Gellesch M."/>
            <person name="Goldberg J."/>
            <person name="Griggs A."/>
            <person name="Gujja S."/>
            <person name="Heilman E."/>
            <person name="Heiman D."/>
            <person name="Howarth C."/>
            <person name="Mehta T."/>
            <person name="Neiman D."/>
            <person name="Pearson M."/>
            <person name="Roberts A."/>
            <person name="Saif S."/>
            <person name="Shea T."/>
            <person name="Shenoy N."/>
            <person name="Sisk P."/>
            <person name="Stolte C."/>
            <person name="Sykes S."/>
            <person name="White J."/>
            <person name="Yandava C."/>
            <person name="Haas B."/>
            <person name="Nusbaum C."/>
            <person name="Birren B."/>
        </authorList>
    </citation>
    <scope>NUCLEOTIDE SEQUENCE</scope>
    <source>
        <strain evidence="4">ATCC 30864</strain>
    </source>
</reference>
<evidence type="ECO:0000313" key="4">
    <source>
        <dbReference type="Proteomes" id="UP000008743"/>
    </source>
</evidence>
<dbReference type="PANTHER" id="PTHR11717">
    <property type="entry name" value="LOW MOLECULAR WEIGHT PROTEIN TYROSINE PHOSPHATASE"/>
    <property type="match status" value="1"/>
</dbReference>
<dbReference type="AlphaFoldDB" id="A0A0D2VPC0"/>
<dbReference type="eggNOG" id="KOG3217">
    <property type="taxonomic scope" value="Eukaryota"/>
</dbReference>
<dbReference type="InParanoid" id="A0A0D2VPC0"/>
<dbReference type="EMBL" id="KE346363">
    <property type="protein sequence ID" value="KJE92297.1"/>
    <property type="molecule type" value="Genomic_DNA"/>
</dbReference>
<dbReference type="STRING" id="595528.A0A0D2VPC0"/>
<evidence type="ECO:0000256" key="1">
    <source>
        <dbReference type="ARBA" id="ARBA00013064"/>
    </source>
</evidence>
<dbReference type="InterPro" id="IPR050438">
    <property type="entry name" value="LMW_PTPase"/>
</dbReference>
<name>A0A0D2VPC0_CAPO3</name>
<dbReference type="EC" id="3.1.3.48" evidence="1"/>